<feature type="transmembrane region" description="Helical" evidence="1">
    <location>
        <begin position="41"/>
        <end position="59"/>
    </location>
</feature>
<feature type="non-terminal residue" evidence="2">
    <location>
        <position position="1"/>
    </location>
</feature>
<keyword evidence="1" id="KW-0472">Membrane</keyword>
<keyword evidence="1" id="KW-0812">Transmembrane</keyword>
<evidence type="ECO:0000313" key="3">
    <source>
        <dbReference type="Proteomes" id="UP000603453"/>
    </source>
</evidence>
<feature type="transmembrane region" description="Helical" evidence="1">
    <location>
        <begin position="220"/>
        <end position="242"/>
    </location>
</feature>
<dbReference type="GO" id="GO:0016020">
    <property type="term" value="C:membrane"/>
    <property type="evidence" value="ECO:0007669"/>
    <property type="project" value="TreeGrafter"/>
</dbReference>
<feature type="transmembrane region" description="Helical" evidence="1">
    <location>
        <begin position="116"/>
        <end position="139"/>
    </location>
</feature>
<keyword evidence="1" id="KW-1133">Transmembrane helix</keyword>
<feature type="transmembrane region" description="Helical" evidence="1">
    <location>
        <begin position="180"/>
        <end position="200"/>
    </location>
</feature>
<protein>
    <recommendedName>
        <fullName evidence="4">Protein rolling stone</fullName>
    </recommendedName>
</protein>
<dbReference type="OrthoDB" id="419711at2759"/>
<dbReference type="PANTHER" id="PTHR12242">
    <property type="entry name" value="OS02G0130600 PROTEIN-RELATED"/>
    <property type="match status" value="1"/>
</dbReference>
<dbReference type="AlphaFoldDB" id="A0A8H7RL35"/>
<dbReference type="PANTHER" id="PTHR12242:SF1">
    <property type="entry name" value="MYND-TYPE DOMAIN-CONTAINING PROTEIN"/>
    <property type="match status" value="1"/>
</dbReference>
<evidence type="ECO:0000256" key="1">
    <source>
        <dbReference type="SAM" id="Phobius"/>
    </source>
</evidence>
<comment type="caution">
    <text evidence="2">The sequence shown here is derived from an EMBL/GenBank/DDBJ whole genome shotgun (WGS) entry which is preliminary data.</text>
</comment>
<reference evidence="2" key="1">
    <citation type="submission" date="2020-12" db="EMBL/GenBank/DDBJ databases">
        <title>Metabolic potential, ecology and presence of endohyphal bacteria is reflected in genomic diversity of Mucoromycotina.</title>
        <authorList>
            <person name="Muszewska A."/>
            <person name="Okrasinska A."/>
            <person name="Steczkiewicz K."/>
            <person name="Drgas O."/>
            <person name="Orlowska M."/>
            <person name="Perlinska-Lenart U."/>
            <person name="Aleksandrzak-Piekarczyk T."/>
            <person name="Szatraj K."/>
            <person name="Zielenkiewicz U."/>
            <person name="Pilsyk S."/>
            <person name="Malc E."/>
            <person name="Mieczkowski P."/>
            <person name="Kruszewska J.S."/>
            <person name="Biernat P."/>
            <person name="Pawlowska J."/>
        </authorList>
    </citation>
    <scope>NUCLEOTIDE SEQUENCE</scope>
    <source>
        <strain evidence="2">WA0000017839</strain>
    </source>
</reference>
<dbReference type="EMBL" id="JAEPRD010000004">
    <property type="protein sequence ID" value="KAG2213131.1"/>
    <property type="molecule type" value="Genomic_DNA"/>
</dbReference>
<evidence type="ECO:0008006" key="4">
    <source>
        <dbReference type="Google" id="ProtNLM"/>
    </source>
</evidence>
<organism evidence="2 3">
    <name type="scientific">Mucor saturninus</name>
    <dbReference type="NCBI Taxonomy" id="64648"/>
    <lineage>
        <taxon>Eukaryota</taxon>
        <taxon>Fungi</taxon>
        <taxon>Fungi incertae sedis</taxon>
        <taxon>Mucoromycota</taxon>
        <taxon>Mucoromycotina</taxon>
        <taxon>Mucoromycetes</taxon>
        <taxon>Mucorales</taxon>
        <taxon>Mucorineae</taxon>
        <taxon>Mucoraceae</taxon>
        <taxon>Mucor</taxon>
    </lineage>
</organism>
<dbReference type="Proteomes" id="UP000603453">
    <property type="component" value="Unassembled WGS sequence"/>
</dbReference>
<proteinExistence type="predicted"/>
<evidence type="ECO:0000313" key="2">
    <source>
        <dbReference type="EMBL" id="KAG2213131.1"/>
    </source>
</evidence>
<name>A0A8H7RL35_9FUNG</name>
<accession>A0A8H7RL35</accession>
<feature type="transmembrane region" description="Helical" evidence="1">
    <location>
        <begin position="71"/>
        <end position="95"/>
    </location>
</feature>
<keyword evidence="3" id="KW-1185">Reference proteome</keyword>
<gene>
    <name evidence="2" type="ORF">INT47_011280</name>
</gene>
<feature type="transmembrane region" description="Helical" evidence="1">
    <location>
        <begin position="151"/>
        <end position="171"/>
    </location>
</feature>
<sequence length="266" mass="31477">KPNNMEHLSPSNYSIIRWFGFDQFIPEQAFNSHWMSCRTFFMVRIILTLYSTITFWAYLVVMIDLGRFSGFFAAFTTLTFIGLHAYLVTACVYHFRYLRYKNVNFLLNQPPVLNYLYLYLYTTVMTFNVLTPVVFWSILNADQSTNSLVVEWLNVSVHGASFFLMFIDVLLNTMTIPIRLVLPVFFTLISYMLLAFIIYARDHTWVYPFLSWDQGPSAAIWYFLVATLVIVFFFFMVSVHLLRDWVAWKLGKFTKNQKYEINHDLV</sequence>